<evidence type="ECO:0000313" key="4">
    <source>
        <dbReference type="Proteomes" id="UP000070501"/>
    </source>
</evidence>
<feature type="region of interest" description="Disordered" evidence="1">
    <location>
        <begin position="1"/>
        <end position="162"/>
    </location>
</feature>
<feature type="domain" description="Rab-GAP TBC" evidence="2">
    <location>
        <begin position="351"/>
        <end position="545"/>
    </location>
</feature>
<dbReference type="GO" id="GO:0005096">
    <property type="term" value="F:GTPase activator activity"/>
    <property type="evidence" value="ECO:0007669"/>
    <property type="project" value="TreeGrafter"/>
</dbReference>
<protein>
    <submittedName>
        <fullName evidence="3">Rab-GTPase-TBC domain-domain-containing protein</fullName>
    </submittedName>
</protein>
<dbReference type="FunFam" id="1.10.8.270:FF:000023">
    <property type="entry name" value="TBC domain-containing protein C1778.09"/>
    <property type="match status" value="1"/>
</dbReference>
<feature type="compositionally biased region" description="Low complexity" evidence="1">
    <location>
        <begin position="38"/>
        <end position="54"/>
    </location>
</feature>
<dbReference type="SUPFAM" id="SSF47923">
    <property type="entry name" value="Ypt/Rab-GAP domain of gyp1p"/>
    <property type="match status" value="2"/>
</dbReference>
<dbReference type="InterPro" id="IPR000195">
    <property type="entry name" value="Rab-GAP-TBC_dom"/>
</dbReference>
<dbReference type="Proteomes" id="UP000070501">
    <property type="component" value="Unassembled WGS sequence"/>
</dbReference>
<feature type="compositionally biased region" description="Polar residues" evidence="1">
    <location>
        <begin position="239"/>
        <end position="256"/>
    </location>
</feature>
<dbReference type="Pfam" id="PF00566">
    <property type="entry name" value="RabGAP-TBC"/>
    <property type="match status" value="1"/>
</dbReference>
<accession>A0A136IN80</accession>
<organism evidence="3 4">
    <name type="scientific">Microdochium bolleyi</name>
    <dbReference type="NCBI Taxonomy" id="196109"/>
    <lineage>
        <taxon>Eukaryota</taxon>
        <taxon>Fungi</taxon>
        <taxon>Dikarya</taxon>
        <taxon>Ascomycota</taxon>
        <taxon>Pezizomycotina</taxon>
        <taxon>Sordariomycetes</taxon>
        <taxon>Xylariomycetidae</taxon>
        <taxon>Xylariales</taxon>
        <taxon>Microdochiaceae</taxon>
        <taxon>Microdochium</taxon>
    </lineage>
</organism>
<keyword evidence="4" id="KW-1185">Reference proteome</keyword>
<sequence length="632" mass="70191">MADNPPDRHAPRSFPLVAATQQLALRDPALDPAPPATASPSETASAKSRSLRSSSSHHRHIHHARNASGDSSKGAEHPDAAPELESVPAAVPRSNPPAIRLISAESEKESQKVRSLYTSGDGLNWEDVGEPPPPVDAELPPTRGSHASNSVTLTDGEDPNLPQPWIDQNSDAIEDWDGVNVEDVDRYGFIQPAKPPTASADDTDTMPDSPRKSRSVLRRKGYAGNSLSVKRGPSRKSSNRSLHSNASDMSTATYRSARSPIRSAMNLLPHNRDRRLVDEAGDVLALQPGLTNIAEDETAEVLADESKRKEVSRTEKWRRMATVIKQGEDGQGMVFEFDLKHPKLVKRVWKGIPDCWRSAAWFSFLASSARASGDAYATDEQLKSDFLRLLDEPSPDDGQIDLDVPRTINQHIMFRRRYRGGQRLLFRVLHCVSLYFPDTGYVQGMAPLAATLLSYYDEESCFIMLVRLWKYRGLDWLYTAEFGKLMEALQDFETLWLADREVAKTLTDLNVMPMAYATRWYLTLFNLAIPFAAQLRIWDAFMLLGASPKLPSPAATPENETAGSSEPASQGLEILHAASTAIIDVYNDSLVDSDFENAMKILTSWVPIKDVEHFIGVVHAEWKRHNNKSKSF</sequence>
<name>A0A136IN80_9PEZI</name>
<feature type="region of interest" description="Disordered" evidence="1">
    <location>
        <begin position="190"/>
        <end position="256"/>
    </location>
</feature>
<dbReference type="STRING" id="196109.A0A136IN80"/>
<feature type="compositionally biased region" description="Basic and acidic residues" evidence="1">
    <location>
        <begin position="1"/>
        <end position="10"/>
    </location>
</feature>
<dbReference type="SMART" id="SM00164">
    <property type="entry name" value="TBC"/>
    <property type="match status" value="1"/>
</dbReference>
<dbReference type="Gene3D" id="1.10.8.270">
    <property type="entry name" value="putative rabgap domain of human tbc1 domain family member 14 like domains"/>
    <property type="match status" value="1"/>
</dbReference>
<dbReference type="AlphaFoldDB" id="A0A136IN80"/>
<dbReference type="InterPro" id="IPR050302">
    <property type="entry name" value="Rab_GAP_TBC_domain"/>
</dbReference>
<dbReference type="OrthoDB" id="294251at2759"/>
<evidence type="ECO:0000256" key="1">
    <source>
        <dbReference type="SAM" id="MobiDB-lite"/>
    </source>
</evidence>
<proteinExistence type="predicted"/>
<dbReference type="InterPro" id="IPR035969">
    <property type="entry name" value="Rab-GAP_TBC_sf"/>
</dbReference>
<feature type="compositionally biased region" description="Basic residues" evidence="1">
    <location>
        <begin position="212"/>
        <end position="221"/>
    </location>
</feature>
<dbReference type="PROSITE" id="PS50086">
    <property type="entry name" value="TBC_RABGAP"/>
    <property type="match status" value="1"/>
</dbReference>
<reference evidence="4" key="1">
    <citation type="submission" date="2016-02" db="EMBL/GenBank/DDBJ databases">
        <title>Draft genome sequence of Microdochium bolleyi, a fungal endophyte of beachgrass.</title>
        <authorList>
            <consortium name="DOE Joint Genome Institute"/>
            <person name="David A.S."/>
            <person name="May G."/>
            <person name="Haridas S."/>
            <person name="Lim J."/>
            <person name="Wang M."/>
            <person name="Labutti K."/>
            <person name="Lipzen A."/>
            <person name="Barry K."/>
            <person name="Grigoriev I.V."/>
        </authorList>
    </citation>
    <scope>NUCLEOTIDE SEQUENCE [LARGE SCALE GENOMIC DNA]</scope>
    <source>
        <strain evidence="4">J235TASD1</strain>
    </source>
</reference>
<evidence type="ECO:0000313" key="3">
    <source>
        <dbReference type="EMBL" id="KXJ86288.1"/>
    </source>
</evidence>
<dbReference type="EMBL" id="KQ964269">
    <property type="protein sequence ID" value="KXJ86288.1"/>
    <property type="molecule type" value="Genomic_DNA"/>
</dbReference>
<dbReference type="PANTHER" id="PTHR47219:SF9">
    <property type="entry name" value="GTPASE ACTIVATING PROTEIN AND CENTROSOME-ASSOCIATED, ISOFORM B"/>
    <property type="match status" value="1"/>
</dbReference>
<dbReference type="PANTHER" id="PTHR47219">
    <property type="entry name" value="RAB GTPASE-ACTIVATING PROTEIN 1-LIKE"/>
    <property type="match status" value="1"/>
</dbReference>
<feature type="compositionally biased region" description="Basic residues" evidence="1">
    <location>
        <begin position="55"/>
        <end position="65"/>
    </location>
</feature>
<dbReference type="GO" id="GO:0031267">
    <property type="term" value="F:small GTPase binding"/>
    <property type="evidence" value="ECO:0007669"/>
    <property type="project" value="TreeGrafter"/>
</dbReference>
<gene>
    <name evidence="3" type="ORF">Micbo1qcDRAFT_219612</name>
</gene>
<dbReference type="InParanoid" id="A0A136IN80"/>
<dbReference type="Gene3D" id="1.10.472.80">
    <property type="entry name" value="Ypt/Rab-GAP domain of gyp1p, domain 3"/>
    <property type="match status" value="1"/>
</dbReference>
<evidence type="ECO:0000259" key="2">
    <source>
        <dbReference type="PROSITE" id="PS50086"/>
    </source>
</evidence>